<reference evidence="3 4" key="1">
    <citation type="submission" date="2016-02" db="EMBL/GenBank/DDBJ databases">
        <title>Genome sequence of Clostridium thermobutyricum DSM 4928.</title>
        <authorList>
            <person name="Poehlein A."/>
            <person name="Daniel R."/>
        </authorList>
    </citation>
    <scope>NUCLEOTIDE SEQUENCE [LARGE SCALE GENOMIC DNA]</scope>
    <source>
        <strain evidence="3 4">DSM 4928</strain>
    </source>
</reference>
<dbReference type="PANTHER" id="PTHR38430">
    <property type="entry name" value="PROTEIN-ARGININE KINASE ACTIVATOR PROTEIN"/>
    <property type="match status" value="1"/>
</dbReference>
<accession>A0A1V4SS60</accession>
<organism evidence="3 4">
    <name type="scientific">Clostridium thermobutyricum DSM 4928</name>
    <dbReference type="NCBI Taxonomy" id="1121339"/>
    <lineage>
        <taxon>Bacteria</taxon>
        <taxon>Bacillati</taxon>
        <taxon>Bacillota</taxon>
        <taxon>Clostridia</taxon>
        <taxon>Eubacteriales</taxon>
        <taxon>Clostridiaceae</taxon>
        <taxon>Clostridium</taxon>
    </lineage>
</organism>
<evidence type="ECO:0000259" key="2">
    <source>
        <dbReference type="PROSITE" id="PS50151"/>
    </source>
</evidence>
<dbReference type="RefSeq" id="WP_080023774.1">
    <property type="nucleotide sequence ID" value="NZ_LTAY01000070.1"/>
</dbReference>
<dbReference type="PIRSF" id="PIRSF015034">
    <property type="entry name" value="YacH"/>
    <property type="match status" value="1"/>
</dbReference>
<dbReference type="InterPro" id="IPR001943">
    <property type="entry name" value="UVR_dom"/>
</dbReference>
<dbReference type="GO" id="GO:1990170">
    <property type="term" value="P:stress response to cadmium ion"/>
    <property type="evidence" value="ECO:0007669"/>
    <property type="project" value="TreeGrafter"/>
</dbReference>
<dbReference type="AlphaFoldDB" id="A0A1V4SS60"/>
<name>A0A1V4SS60_9CLOT</name>
<dbReference type="GO" id="GO:0046870">
    <property type="term" value="F:cadmium ion binding"/>
    <property type="evidence" value="ECO:0007669"/>
    <property type="project" value="TreeGrafter"/>
</dbReference>
<keyword evidence="1" id="KW-0175">Coiled coil</keyword>
<proteinExistence type="predicted"/>
<dbReference type="EMBL" id="LTAY01000070">
    <property type="protein sequence ID" value="OPX46692.1"/>
    <property type="molecule type" value="Genomic_DNA"/>
</dbReference>
<dbReference type="InterPro" id="IPR036876">
    <property type="entry name" value="UVR_dom_sf"/>
</dbReference>
<protein>
    <submittedName>
        <fullName evidence="3">UvrB/uvrC motif protein</fullName>
    </submittedName>
</protein>
<dbReference type="Pfam" id="PF02151">
    <property type="entry name" value="UVR"/>
    <property type="match status" value="1"/>
</dbReference>
<feature type="domain" description="UVR" evidence="2">
    <location>
        <begin position="133"/>
        <end position="168"/>
    </location>
</feature>
<gene>
    <name evidence="3" type="ORF">CLTHE_25120</name>
</gene>
<feature type="coiled-coil region" evidence="1">
    <location>
        <begin position="148"/>
        <end position="175"/>
    </location>
</feature>
<dbReference type="SUPFAM" id="SSF46600">
    <property type="entry name" value="C-terminal UvrC-binding domain of UvrB"/>
    <property type="match status" value="1"/>
</dbReference>
<evidence type="ECO:0000313" key="4">
    <source>
        <dbReference type="Proteomes" id="UP000191448"/>
    </source>
</evidence>
<comment type="caution">
    <text evidence="3">The sequence shown here is derived from an EMBL/GenBank/DDBJ whole genome shotgun (WGS) entry which is preliminary data.</text>
</comment>
<dbReference type="GO" id="GO:0005507">
    <property type="term" value="F:copper ion binding"/>
    <property type="evidence" value="ECO:0007669"/>
    <property type="project" value="TreeGrafter"/>
</dbReference>
<dbReference type="PROSITE" id="PS50151">
    <property type="entry name" value="UVR"/>
    <property type="match status" value="1"/>
</dbReference>
<dbReference type="Proteomes" id="UP000191448">
    <property type="component" value="Unassembled WGS sequence"/>
</dbReference>
<evidence type="ECO:0000313" key="3">
    <source>
        <dbReference type="EMBL" id="OPX46692.1"/>
    </source>
</evidence>
<dbReference type="PANTHER" id="PTHR38430:SF1">
    <property type="entry name" value="PROTEIN-ARGININE KINASE ACTIVATOR PROTEIN"/>
    <property type="match status" value="1"/>
</dbReference>
<evidence type="ECO:0000256" key="1">
    <source>
        <dbReference type="SAM" id="Coils"/>
    </source>
</evidence>
<dbReference type="InterPro" id="IPR025542">
    <property type="entry name" value="YacH"/>
</dbReference>
<dbReference type="Gene3D" id="4.10.860.10">
    <property type="entry name" value="UVR domain"/>
    <property type="match status" value="1"/>
</dbReference>
<dbReference type="OrthoDB" id="9788704at2"/>
<dbReference type="GO" id="GO:1990169">
    <property type="term" value="P:stress response to copper ion"/>
    <property type="evidence" value="ECO:0007669"/>
    <property type="project" value="TreeGrafter"/>
</dbReference>
<sequence length="176" mass="20642">MICEKCKEREAILNLSQMINGEITDIWLCEKCVKKFGKTIFNDINGDRENYASFNNLLSIIFEDIGKKKEKAKIQCIKCGTTLKDIENRRLIGCEECYKIFEKDITKMVEKNNTYNEHKGEIPNRLGEKIKNKRIIRELEKELEIAIAIEAYEKAAKLRDEIKRLKGEMRNFEGEK</sequence>
<dbReference type="GO" id="GO:0008270">
    <property type="term" value="F:zinc ion binding"/>
    <property type="evidence" value="ECO:0007669"/>
    <property type="project" value="TreeGrafter"/>
</dbReference>
<dbReference type="GO" id="GO:0050897">
    <property type="term" value="F:cobalt ion binding"/>
    <property type="evidence" value="ECO:0007669"/>
    <property type="project" value="TreeGrafter"/>
</dbReference>